<protein>
    <submittedName>
        <fullName evidence="1">Uncharacterized protein</fullName>
    </submittedName>
</protein>
<dbReference type="GeneID" id="61832680"/>
<name>A0A109KR33_PSEFL</name>
<sequence length="113" mass="12701">MTTLNKPANEKAQAAANTNYNEILGLGFKIEIRSQSNGKSRAYLTDNKNERIMENGVPISIDFYDNKGQSVNPVRSREGSHLDYGLKLLLEKAKKAKLTETPEPKSKKVKFKM</sequence>
<dbReference type="RefSeq" id="WP_124356262.1">
    <property type="nucleotide sequence ID" value="NZ_LCYC01000048.1"/>
</dbReference>
<evidence type="ECO:0000313" key="2">
    <source>
        <dbReference type="Proteomes" id="UP000063434"/>
    </source>
</evidence>
<gene>
    <name evidence="1" type="ORF">PFL603g_03889</name>
</gene>
<dbReference type="EMBL" id="LCYC01000048">
    <property type="protein sequence ID" value="KWV73777.1"/>
    <property type="molecule type" value="Genomic_DNA"/>
</dbReference>
<dbReference type="AlphaFoldDB" id="A0A109KR33"/>
<proteinExistence type="predicted"/>
<reference evidence="1 2" key="1">
    <citation type="submission" date="2015-05" db="EMBL/GenBank/DDBJ databases">
        <title>A genomic and transcriptomic approach to investigate the blue pigment phenotype in Pseudomonas fluorescens.</title>
        <authorList>
            <person name="Andreani N.A."/>
            <person name="Cardazzo B."/>
        </authorList>
    </citation>
    <scope>NUCLEOTIDE SEQUENCE [LARGE SCALE GENOMIC DNA]</scope>
    <source>
        <strain evidence="1 2">Ps_40</strain>
    </source>
</reference>
<accession>A0A109KR33</accession>
<organism evidence="1 2">
    <name type="scientific">Pseudomonas fluorescens</name>
    <dbReference type="NCBI Taxonomy" id="294"/>
    <lineage>
        <taxon>Bacteria</taxon>
        <taxon>Pseudomonadati</taxon>
        <taxon>Pseudomonadota</taxon>
        <taxon>Gammaproteobacteria</taxon>
        <taxon>Pseudomonadales</taxon>
        <taxon>Pseudomonadaceae</taxon>
        <taxon>Pseudomonas</taxon>
    </lineage>
</organism>
<evidence type="ECO:0000313" key="1">
    <source>
        <dbReference type="EMBL" id="KWV73777.1"/>
    </source>
</evidence>
<dbReference type="PATRIC" id="fig|294.195.peg.4161"/>
<comment type="caution">
    <text evidence="1">The sequence shown here is derived from an EMBL/GenBank/DDBJ whole genome shotgun (WGS) entry which is preliminary data.</text>
</comment>
<dbReference type="Proteomes" id="UP000063434">
    <property type="component" value="Unassembled WGS sequence"/>
</dbReference>